<evidence type="ECO:0000313" key="1">
    <source>
        <dbReference type="EMBL" id="MED6146804.1"/>
    </source>
</evidence>
<gene>
    <name evidence="1" type="ORF">PIB30_038034</name>
</gene>
<protein>
    <submittedName>
        <fullName evidence="1">Uncharacterized protein</fullName>
    </submittedName>
</protein>
<reference evidence="1 2" key="1">
    <citation type="journal article" date="2023" name="Plants (Basel)">
        <title>Bridging the Gap: Combining Genomics and Transcriptomics Approaches to Understand Stylosanthes scabra, an Orphan Legume from the Brazilian Caatinga.</title>
        <authorList>
            <person name="Ferreira-Neto J.R.C."/>
            <person name="da Silva M.D."/>
            <person name="Binneck E."/>
            <person name="de Melo N.F."/>
            <person name="da Silva R.H."/>
            <person name="de Melo A.L.T.M."/>
            <person name="Pandolfi V."/>
            <person name="Bustamante F.O."/>
            <person name="Brasileiro-Vidal A.C."/>
            <person name="Benko-Iseppon A.M."/>
        </authorList>
    </citation>
    <scope>NUCLEOTIDE SEQUENCE [LARGE SCALE GENOMIC DNA]</scope>
    <source>
        <tissue evidence="1">Leaves</tissue>
    </source>
</reference>
<dbReference type="Proteomes" id="UP001341840">
    <property type="component" value="Unassembled WGS sequence"/>
</dbReference>
<organism evidence="1 2">
    <name type="scientific">Stylosanthes scabra</name>
    <dbReference type="NCBI Taxonomy" id="79078"/>
    <lineage>
        <taxon>Eukaryota</taxon>
        <taxon>Viridiplantae</taxon>
        <taxon>Streptophyta</taxon>
        <taxon>Embryophyta</taxon>
        <taxon>Tracheophyta</taxon>
        <taxon>Spermatophyta</taxon>
        <taxon>Magnoliopsida</taxon>
        <taxon>eudicotyledons</taxon>
        <taxon>Gunneridae</taxon>
        <taxon>Pentapetalae</taxon>
        <taxon>rosids</taxon>
        <taxon>fabids</taxon>
        <taxon>Fabales</taxon>
        <taxon>Fabaceae</taxon>
        <taxon>Papilionoideae</taxon>
        <taxon>50 kb inversion clade</taxon>
        <taxon>dalbergioids sensu lato</taxon>
        <taxon>Dalbergieae</taxon>
        <taxon>Pterocarpus clade</taxon>
        <taxon>Stylosanthes</taxon>
    </lineage>
</organism>
<comment type="caution">
    <text evidence="1">The sequence shown here is derived from an EMBL/GenBank/DDBJ whole genome shotgun (WGS) entry which is preliminary data.</text>
</comment>
<keyword evidence="2" id="KW-1185">Reference proteome</keyword>
<proteinExistence type="predicted"/>
<sequence>MFSCEDDPIWVLIPTQTCLRDLKHLIIMSLGELGRKRLRYYAAEGSIANRLRQCMSRGEQRLLSHNLQPFRRWLPRYGHFAPGFDEMWGAIFAPDIGDVVAVFVNSNSPQPRTK</sequence>
<evidence type="ECO:0000313" key="2">
    <source>
        <dbReference type="Proteomes" id="UP001341840"/>
    </source>
</evidence>
<name>A0ABU6TE51_9FABA</name>
<dbReference type="EMBL" id="JASCZI010090815">
    <property type="protein sequence ID" value="MED6146804.1"/>
    <property type="molecule type" value="Genomic_DNA"/>
</dbReference>
<accession>A0ABU6TE51</accession>